<dbReference type="GO" id="GO:0006623">
    <property type="term" value="P:protein targeting to vacuole"/>
    <property type="evidence" value="ECO:0007669"/>
    <property type="project" value="TreeGrafter"/>
</dbReference>
<evidence type="ECO:0000313" key="7">
    <source>
        <dbReference type="EMBL" id="KAA8642175.1"/>
    </source>
</evidence>
<keyword evidence="3" id="KW-0813">Transport</keyword>
<gene>
    <name evidence="7" type="primary">APL5_1</name>
    <name evidence="7" type="ORF">ATNIH1004_011116</name>
</gene>
<evidence type="ECO:0000256" key="1">
    <source>
        <dbReference type="ARBA" id="ARBA00004308"/>
    </source>
</evidence>
<evidence type="ECO:0000256" key="6">
    <source>
        <dbReference type="ARBA" id="ARBA00023136"/>
    </source>
</evidence>
<dbReference type="InterPro" id="IPR011989">
    <property type="entry name" value="ARM-like"/>
</dbReference>
<dbReference type="OrthoDB" id="10264595at2759"/>
<evidence type="ECO:0000313" key="8">
    <source>
        <dbReference type="Proteomes" id="UP000324241"/>
    </source>
</evidence>
<protein>
    <submittedName>
        <fullName evidence="7">AP-3 complex subunit delta</fullName>
    </submittedName>
</protein>
<comment type="similarity">
    <text evidence="2">Belongs to the adaptor complexes large subunit family.</text>
</comment>
<dbReference type="RefSeq" id="XP_033421537.1">
    <property type="nucleotide sequence ID" value="XM_033575682.1"/>
</dbReference>
<dbReference type="EMBL" id="QUQM01000008">
    <property type="protein sequence ID" value="KAA8642175.1"/>
    <property type="molecule type" value="Genomic_DNA"/>
</dbReference>
<keyword evidence="4" id="KW-0677">Repeat</keyword>
<dbReference type="Gene3D" id="1.25.10.10">
    <property type="entry name" value="Leucine-rich Repeat Variant"/>
    <property type="match status" value="2"/>
</dbReference>
<proteinExistence type="inferred from homology"/>
<dbReference type="SUPFAM" id="SSF48371">
    <property type="entry name" value="ARM repeat"/>
    <property type="match status" value="1"/>
</dbReference>
<evidence type="ECO:0000256" key="5">
    <source>
        <dbReference type="ARBA" id="ARBA00022927"/>
    </source>
</evidence>
<name>A0A5M9M578_9EURO</name>
<dbReference type="PANTHER" id="PTHR22781:SF12">
    <property type="entry name" value="AP-3 COMPLEX SUBUNIT DELTA-1"/>
    <property type="match status" value="1"/>
</dbReference>
<accession>A0A5M9M578</accession>
<reference evidence="7 8" key="1">
    <citation type="submission" date="2019-08" db="EMBL/GenBank/DDBJ databases">
        <title>The genome sequence of a newly discovered highly antifungal drug resistant Aspergillus species, Aspergillus tanneri NIH 1004.</title>
        <authorList>
            <person name="Mounaud S."/>
            <person name="Singh I."/>
            <person name="Joardar V."/>
            <person name="Pakala S."/>
            <person name="Pakala S."/>
            <person name="Venepally P."/>
            <person name="Chung J.K."/>
            <person name="Losada L."/>
            <person name="Nierman W.C."/>
        </authorList>
    </citation>
    <scope>NUCLEOTIDE SEQUENCE [LARGE SCALE GENOMIC DNA]</scope>
    <source>
        <strain evidence="7 8">NIH1004</strain>
    </source>
</reference>
<dbReference type="Proteomes" id="UP000324241">
    <property type="component" value="Unassembled WGS sequence"/>
</dbReference>
<dbReference type="GO" id="GO:0006896">
    <property type="term" value="P:Golgi to vacuole transport"/>
    <property type="evidence" value="ECO:0007669"/>
    <property type="project" value="TreeGrafter"/>
</dbReference>
<dbReference type="AlphaFoldDB" id="A0A5M9M578"/>
<dbReference type="GO" id="GO:0030123">
    <property type="term" value="C:AP-3 adaptor complex"/>
    <property type="evidence" value="ECO:0007669"/>
    <property type="project" value="InterPro"/>
</dbReference>
<keyword evidence="6" id="KW-0472">Membrane</keyword>
<dbReference type="GO" id="GO:0010008">
    <property type="term" value="C:endosome membrane"/>
    <property type="evidence" value="ECO:0007669"/>
    <property type="project" value="TreeGrafter"/>
</dbReference>
<evidence type="ECO:0000256" key="2">
    <source>
        <dbReference type="ARBA" id="ARBA00006613"/>
    </source>
</evidence>
<dbReference type="InterPro" id="IPR016024">
    <property type="entry name" value="ARM-type_fold"/>
</dbReference>
<keyword evidence="5" id="KW-0653">Protein transport</keyword>
<evidence type="ECO:0000256" key="4">
    <source>
        <dbReference type="ARBA" id="ARBA00022737"/>
    </source>
</evidence>
<dbReference type="PANTHER" id="PTHR22781">
    <property type="entry name" value="DELTA ADAPTIN-RELATED"/>
    <property type="match status" value="1"/>
</dbReference>
<sequence length="187" mass="21316">MKATFEKSLFDLIKGLRNHKGSEEDYVQDSLRECKAEIKSQDMDKKATALLKLIYLEMFGYDMSWASLALVYPEALKLAWPKIKDRLMDDEEDSSVTTAFATLTPLEPRLIRKLLRPLMNIIETTTAMSLLYECINGIIQGGILNGNEGLDENEEIVSLCVGKLRGMIVTDSDPNRELPLLYRVEWH</sequence>
<dbReference type="InterPro" id="IPR017105">
    <property type="entry name" value="AP3_complex_dsu"/>
</dbReference>
<evidence type="ECO:0000256" key="3">
    <source>
        <dbReference type="ARBA" id="ARBA00022448"/>
    </source>
</evidence>
<comment type="caution">
    <text evidence="7">The sequence shown here is derived from an EMBL/GenBank/DDBJ whole genome shotgun (WGS) entry which is preliminary data.</text>
</comment>
<organism evidence="7 8">
    <name type="scientific">Aspergillus tanneri</name>
    <dbReference type="NCBI Taxonomy" id="1220188"/>
    <lineage>
        <taxon>Eukaryota</taxon>
        <taxon>Fungi</taxon>
        <taxon>Dikarya</taxon>
        <taxon>Ascomycota</taxon>
        <taxon>Pezizomycotina</taxon>
        <taxon>Eurotiomycetes</taxon>
        <taxon>Eurotiomycetidae</taxon>
        <taxon>Eurotiales</taxon>
        <taxon>Aspergillaceae</taxon>
        <taxon>Aspergillus</taxon>
        <taxon>Aspergillus subgen. Circumdati</taxon>
    </lineage>
</organism>
<dbReference type="GeneID" id="54333817"/>
<comment type="subcellular location">
    <subcellularLocation>
        <location evidence="1">Endomembrane system</location>
    </subcellularLocation>
</comment>